<dbReference type="CDD" id="cd02440">
    <property type="entry name" value="AdoMet_MTases"/>
    <property type="match status" value="1"/>
</dbReference>
<dbReference type="InterPro" id="IPR029063">
    <property type="entry name" value="SAM-dependent_MTases_sf"/>
</dbReference>
<proteinExistence type="predicted"/>
<evidence type="ECO:0000259" key="2">
    <source>
        <dbReference type="Pfam" id="PF08241"/>
    </source>
</evidence>
<organism evidence="3 4">
    <name type="scientific">Spirosoma fluviale</name>
    <dbReference type="NCBI Taxonomy" id="1597977"/>
    <lineage>
        <taxon>Bacteria</taxon>
        <taxon>Pseudomonadati</taxon>
        <taxon>Bacteroidota</taxon>
        <taxon>Cytophagia</taxon>
        <taxon>Cytophagales</taxon>
        <taxon>Cytophagaceae</taxon>
        <taxon>Spirosoma</taxon>
    </lineage>
</organism>
<dbReference type="GO" id="GO:0008757">
    <property type="term" value="F:S-adenosylmethionine-dependent methyltransferase activity"/>
    <property type="evidence" value="ECO:0007669"/>
    <property type="project" value="InterPro"/>
</dbReference>
<feature type="domain" description="Methyltransferase type 11" evidence="2">
    <location>
        <begin position="40"/>
        <end position="130"/>
    </location>
</feature>
<dbReference type="SUPFAM" id="SSF53335">
    <property type="entry name" value="S-adenosyl-L-methionine-dependent methyltransferases"/>
    <property type="match status" value="1"/>
</dbReference>
<gene>
    <name evidence="3" type="ORF">SAMN06269250_1732</name>
</gene>
<evidence type="ECO:0000313" key="4">
    <source>
        <dbReference type="Proteomes" id="UP000219452"/>
    </source>
</evidence>
<dbReference type="GO" id="GO:0032259">
    <property type="term" value="P:methylation"/>
    <property type="evidence" value="ECO:0007669"/>
    <property type="project" value="UniProtKB-KW"/>
</dbReference>
<dbReference type="Pfam" id="PF08241">
    <property type="entry name" value="Methyltransf_11"/>
    <property type="match status" value="1"/>
</dbReference>
<accession>A0A286FDJ0</accession>
<keyword evidence="1" id="KW-1133">Transmembrane helix</keyword>
<name>A0A286FDJ0_9BACT</name>
<dbReference type="InterPro" id="IPR013216">
    <property type="entry name" value="Methyltransf_11"/>
</dbReference>
<keyword evidence="3" id="KW-0489">Methyltransferase</keyword>
<evidence type="ECO:0000313" key="3">
    <source>
        <dbReference type="EMBL" id="SOD81270.1"/>
    </source>
</evidence>
<keyword evidence="4" id="KW-1185">Reference proteome</keyword>
<reference evidence="4" key="1">
    <citation type="submission" date="2017-09" db="EMBL/GenBank/DDBJ databases">
        <authorList>
            <person name="Varghese N."/>
            <person name="Submissions S."/>
        </authorList>
    </citation>
    <scope>NUCLEOTIDE SEQUENCE [LARGE SCALE GENOMIC DNA]</scope>
    <source>
        <strain evidence="4">DSM 29961</strain>
    </source>
</reference>
<evidence type="ECO:0000256" key="1">
    <source>
        <dbReference type="SAM" id="Phobius"/>
    </source>
</evidence>
<dbReference type="Proteomes" id="UP000219452">
    <property type="component" value="Unassembled WGS sequence"/>
</dbReference>
<sequence>MKYTWDITNKATYNNRYGRYKFKKEYQFILSQFKNVVNMLDVAGGSGRFAIPLSTHCNNITVIDINSEALELLMSRNASIKVIKGDFMTVHIDNKFSFLLCIEALNYFSDYDSFFEKINSLLDENGSFVFLAVNPSSWRFLARKLNKNREDYGELGIEEIKCSLQRNKLEIKKIKGFNWIPLPLTMSNSFLISVFAILEKIFFLENWLTQSPWLLISVVKNNSDVFNK</sequence>
<keyword evidence="1" id="KW-0472">Membrane</keyword>
<dbReference type="EMBL" id="OCNH01000001">
    <property type="protein sequence ID" value="SOD81270.1"/>
    <property type="molecule type" value="Genomic_DNA"/>
</dbReference>
<dbReference type="OrthoDB" id="703529at2"/>
<dbReference type="Gene3D" id="3.40.50.150">
    <property type="entry name" value="Vaccinia Virus protein VP39"/>
    <property type="match status" value="1"/>
</dbReference>
<protein>
    <submittedName>
        <fullName evidence="3">Methyltransferase domain-containing protein</fullName>
    </submittedName>
</protein>
<keyword evidence="3" id="KW-0808">Transferase</keyword>
<dbReference type="AlphaFoldDB" id="A0A286FDJ0"/>
<dbReference type="RefSeq" id="WP_097125342.1">
    <property type="nucleotide sequence ID" value="NZ_OCNH01000001.1"/>
</dbReference>
<keyword evidence="1" id="KW-0812">Transmembrane</keyword>
<feature type="transmembrane region" description="Helical" evidence="1">
    <location>
        <begin position="176"/>
        <end position="198"/>
    </location>
</feature>